<evidence type="ECO:0000256" key="4">
    <source>
        <dbReference type="ARBA" id="ARBA00023163"/>
    </source>
</evidence>
<dbReference type="InterPro" id="IPR013325">
    <property type="entry name" value="RNA_pol_sigma_r2"/>
</dbReference>
<accession>A0A644VH77</accession>
<feature type="domain" description="RNA polymerase sigma-70 region 2" evidence="5">
    <location>
        <begin position="23"/>
        <end position="89"/>
    </location>
</feature>
<dbReference type="PANTHER" id="PTHR43133">
    <property type="entry name" value="RNA POLYMERASE ECF-TYPE SIGMA FACTO"/>
    <property type="match status" value="1"/>
</dbReference>
<dbReference type="InterPro" id="IPR013249">
    <property type="entry name" value="RNA_pol_sigma70_r4_t2"/>
</dbReference>
<dbReference type="InterPro" id="IPR007627">
    <property type="entry name" value="RNA_pol_sigma70_r2"/>
</dbReference>
<dbReference type="GO" id="GO:0016987">
    <property type="term" value="F:sigma factor activity"/>
    <property type="evidence" value="ECO:0007669"/>
    <property type="project" value="UniProtKB-KW"/>
</dbReference>
<dbReference type="CDD" id="cd06171">
    <property type="entry name" value="Sigma70_r4"/>
    <property type="match status" value="1"/>
</dbReference>
<evidence type="ECO:0000256" key="2">
    <source>
        <dbReference type="ARBA" id="ARBA00023015"/>
    </source>
</evidence>
<proteinExistence type="inferred from homology"/>
<organism evidence="7">
    <name type="scientific">bioreactor metagenome</name>
    <dbReference type="NCBI Taxonomy" id="1076179"/>
    <lineage>
        <taxon>unclassified sequences</taxon>
        <taxon>metagenomes</taxon>
        <taxon>ecological metagenomes</taxon>
    </lineage>
</organism>
<gene>
    <name evidence="7" type="primary">sigW_27</name>
    <name evidence="7" type="ORF">SDC9_36695</name>
</gene>
<dbReference type="NCBIfam" id="TIGR02937">
    <property type="entry name" value="sigma70-ECF"/>
    <property type="match status" value="1"/>
</dbReference>
<dbReference type="InterPro" id="IPR013324">
    <property type="entry name" value="RNA_pol_sigma_r3/r4-like"/>
</dbReference>
<dbReference type="InterPro" id="IPR036388">
    <property type="entry name" value="WH-like_DNA-bd_sf"/>
</dbReference>
<name>A0A644VH77_9ZZZZ</name>
<sequence length="188" mass="22509">MTDNELLSLLLKDKTREKGFSLLVKNYKERIYWQVRHMVLSHEDANDLTQEIFIKIFQNIDSFNKESSLSTWIYRISLNHTLNFLQSKSQRYKSNIKSLEDSMLDNLKSDKYFDSSEIEMKLQKAILSLPEKQRMVFNLRYYDDMPFKEMEEVLNTTQSTLKSTYHFAVKKVQDMLLDDEKDKFSFPN</sequence>
<dbReference type="Pfam" id="PF04542">
    <property type="entry name" value="Sigma70_r2"/>
    <property type="match status" value="1"/>
</dbReference>
<reference evidence="7" key="1">
    <citation type="submission" date="2019-08" db="EMBL/GenBank/DDBJ databases">
        <authorList>
            <person name="Kucharzyk K."/>
            <person name="Murdoch R.W."/>
            <person name="Higgins S."/>
            <person name="Loffler F."/>
        </authorList>
    </citation>
    <scope>NUCLEOTIDE SEQUENCE</scope>
</reference>
<dbReference type="Gene3D" id="1.10.10.10">
    <property type="entry name" value="Winged helix-like DNA-binding domain superfamily/Winged helix DNA-binding domain"/>
    <property type="match status" value="1"/>
</dbReference>
<dbReference type="AlphaFoldDB" id="A0A644VH77"/>
<dbReference type="Gene3D" id="1.10.1740.10">
    <property type="match status" value="1"/>
</dbReference>
<evidence type="ECO:0000256" key="3">
    <source>
        <dbReference type="ARBA" id="ARBA00023082"/>
    </source>
</evidence>
<dbReference type="PANTHER" id="PTHR43133:SF51">
    <property type="entry name" value="RNA POLYMERASE SIGMA FACTOR"/>
    <property type="match status" value="1"/>
</dbReference>
<keyword evidence="4" id="KW-0804">Transcription</keyword>
<evidence type="ECO:0000259" key="5">
    <source>
        <dbReference type="Pfam" id="PF04542"/>
    </source>
</evidence>
<comment type="caution">
    <text evidence="7">The sequence shown here is derived from an EMBL/GenBank/DDBJ whole genome shotgun (WGS) entry which is preliminary data.</text>
</comment>
<dbReference type="Pfam" id="PF08281">
    <property type="entry name" value="Sigma70_r4_2"/>
    <property type="match status" value="1"/>
</dbReference>
<dbReference type="InterPro" id="IPR014284">
    <property type="entry name" value="RNA_pol_sigma-70_dom"/>
</dbReference>
<comment type="similarity">
    <text evidence="1">Belongs to the sigma-70 factor family. ECF subfamily.</text>
</comment>
<dbReference type="EMBL" id="VSSQ01000309">
    <property type="protein sequence ID" value="MPL90641.1"/>
    <property type="molecule type" value="Genomic_DNA"/>
</dbReference>
<dbReference type="InterPro" id="IPR039425">
    <property type="entry name" value="RNA_pol_sigma-70-like"/>
</dbReference>
<dbReference type="SUPFAM" id="SSF88946">
    <property type="entry name" value="Sigma2 domain of RNA polymerase sigma factors"/>
    <property type="match status" value="1"/>
</dbReference>
<dbReference type="GO" id="GO:0003677">
    <property type="term" value="F:DNA binding"/>
    <property type="evidence" value="ECO:0007669"/>
    <property type="project" value="InterPro"/>
</dbReference>
<protein>
    <submittedName>
        <fullName evidence="7">ECF RNA polymerase sigma factor SigW</fullName>
    </submittedName>
</protein>
<dbReference type="SUPFAM" id="SSF88659">
    <property type="entry name" value="Sigma3 and sigma4 domains of RNA polymerase sigma factors"/>
    <property type="match status" value="1"/>
</dbReference>
<evidence type="ECO:0000259" key="6">
    <source>
        <dbReference type="Pfam" id="PF08281"/>
    </source>
</evidence>
<keyword evidence="2" id="KW-0805">Transcription regulation</keyword>
<keyword evidence="3" id="KW-0731">Sigma factor</keyword>
<dbReference type="GO" id="GO:0006352">
    <property type="term" value="P:DNA-templated transcription initiation"/>
    <property type="evidence" value="ECO:0007669"/>
    <property type="project" value="InterPro"/>
</dbReference>
<evidence type="ECO:0000313" key="7">
    <source>
        <dbReference type="EMBL" id="MPL90641.1"/>
    </source>
</evidence>
<feature type="domain" description="RNA polymerase sigma factor 70 region 4 type 2" evidence="6">
    <location>
        <begin position="120"/>
        <end position="171"/>
    </location>
</feature>
<evidence type="ECO:0000256" key="1">
    <source>
        <dbReference type="ARBA" id="ARBA00010641"/>
    </source>
</evidence>